<dbReference type="EMBL" id="JACHGF010000002">
    <property type="protein sequence ID" value="MBB5283310.1"/>
    <property type="molecule type" value="Genomic_DNA"/>
</dbReference>
<gene>
    <name evidence="1" type="ORF">HNQ92_001436</name>
</gene>
<comment type="caution">
    <text evidence="1">The sequence shown here is derived from an EMBL/GenBank/DDBJ whole genome shotgun (WGS) entry which is preliminary data.</text>
</comment>
<dbReference type="AlphaFoldDB" id="A0A840TTI7"/>
<organism evidence="1 2">
    <name type="scientific">Rhabdobacter roseus</name>
    <dbReference type="NCBI Taxonomy" id="1655419"/>
    <lineage>
        <taxon>Bacteria</taxon>
        <taxon>Pseudomonadati</taxon>
        <taxon>Bacteroidota</taxon>
        <taxon>Cytophagia</taxon>
        <taxon>Cytophagales</taxon>
        <taxon>Cytophagaceae</taxon>
        <taxon>Rhabdobacter</taxon>
    </lineage>
</organism>
<evidence type="ECO:0000313" key="2">
    <source>
        <dbReference type="Proteomes" id="UP000557307"/>
    </source>
</evidence>
<keyword evidence="2" id="KW-1185">Reference proteome</keyword>
<dbReference type="RefSeq" id="WP_184172598.1">
    <property type="nucleotide sequence ID" value="NZ_JACHGF010000002.1"/>
</dbReference>
<proteinExistence type="predicted"/>
<reference evidence="1 2" key="1">
    <citation type="submission" date="2020-08" db="EMBL/GenBank/DDBJ databases">
        <title>Genomic Encyclopedia of Type Strains, Phase IV (KMG-IV): sequencing the most valuable type-strain genomes for metagenomic binning, comparative biology and taxonomic classification.</title>
        <authorList>
            <person name="Goeker M."/>
        </authorList>
    </citation>
    <scope>NUCLEOTIDE SEQUENCE [LARGE SCALE GENOMIC DNA]</scope>
    <source>
        <strain evidence="1 2">DSM 105074</strain>
    </source>
</reference>
<dbReference type="Proteomes" id="UP000557307">
    <property type="component" value="Unassembled WGS sequence"/>
</dbReference>
<accession>A0A840TTI7</accession>
<protein>
    <submittedName>
        <fullName evidence="1">Uncharacterized protein</fullName>
    </submittedName>
</protein>
<sequence>MTFPYDEITIKYQTAPVVPAPHAHFYTLQVVPKANAGLSVEYTLTYLGREELDEEEILDEGFTLNDDFVWKGTLPAVWATELAKLVKSSQFSEETDEDELQAFVEISTMAEEKITVRYPANIDVWAYFLQEFIQAMFEASGRELPFEMKYLRIQNEEVEVALHASFAERAFRLQVGTQPPKQLAWAELQEVLKTVFEADFLADQATEKRPHRPGTYLTTGDGLWYMLGQSVVEPGRKTQVLPKIEALFSSLAQP</sequence>
<name>A0A840TTI7_9BACT</name>
<evidence type="ECO:0000313" key="1">
    <source>
        <dbReference type="EMBL" id="MBB5283310.1"/>
    </source>
</evidence>